<name>A0A426XMH8_ENSVE</name>
<organism evidence="1 2">
    <name type="scientific">Ensete ventricosum</name>
    <name type="common">Abyssinian banana</name>
    <name type="synonym">Musa ensete</name>
    <dbReference type="NCBI Taxonomy" id="4639"/>
    <lineage>
        <taxon>Eukaryota</taxon>
        <taxon>Viridiplantae</taxon>
        <taxon>Streptophyta</taxon>
        <taxon>Embryophyta</taxon>
        <taxon>Tracheophyta</taxon>
        <taxon>Spermatophyta</taxon>
        <taxon>Magnoliopsida</taxon>
        <taxon>Liliopsida</taxon>
        <taxon>Zingiberales</taxon>
        <taxon>Musaceae</taxon>
        <taxon>Ensete</taxon>
    </lineage>
</organism>
<evidence type="ECO:0000313" key="2">
    <source>
        <dbReference type="Proteomes" id="UP000287651"/>
    </source>
</evidence>
<protein>
    <submittedName>
        <fullName evidence="1">Uncharacterized protein</fullName>
    </submittedName>
</protein>
<gene>
    <name evidence="1" type="ORF">B296_00043036</name>
</gene>
<dbReference type="EMBL" id="AMZH03019220">
    <property type="protein sequence ID" value="RRT40642.1"/>
    <property type="molecule type" value="Genomic_DNA"/>
</dbReference>
<dbReference type="Proteomes" id="UP000287651">
    <property type="component" value="Unassembled WGS sequence"/>
</dbReference>
<evidence type="ECO:0000313" key="1">
    <source>
        <dbReference type="EMBL" id="RRT40642.1"/>
    </source>
</evidence>
<accession>A0A426XMH8</accession>
<dbReference type="AlphaFoldDB" id="A0A426XMH8"/>
<comment type="caution">
    <text evidence="1">The sequence shown here is derived from an EMBL/GenBank/DDBJ whole genome shotgun (WGS) entry which is preliminary data.</text>
</comment>
<proteinExistence type="predicted"/>
<reference evidence="1 2" key="1">
    <citation type="journal article" date="2014" name="Agronomy (Basel)">
        <title>A Draft Genome Sequence for Ensete ventricosum, the Drought-Tolerant Tree Against Hunger.</title>
        <authorList>
            <person name="Harrison J."/>
            <person name="Moore K.A."/>
            <person name="Paszkiewicz K."/>
            <person name="Jones T."/>
            <person name="Grant M."/>
            <person name="Ambacheew D."/>
            <person name="Muzemil S."/>
            <person name="Studholme D.J."/>
        </authorList>
    </citation>
    <scope>NUCLEOTIDE SEQUENCE [LARGE SCALE GENOMIC DNA]</scope>
</reference>
<sequence>MLAGRRLYAHQAEGRPYLADTLGEVAMYGELVGVEVWREGVARHATLMAHGGGSTDVPFGRNGLLPFSYFGLLFYPSSLLVSPPRAGDRRYSGSERGRSEPCSSSSGVMTRIDIKAFLALEVMKSCYGFDSTLTVESLVMIQKHYSIPDEYGLHASSGNAHMMRTPGGSASLLMPWMPD</sequence>